<feature type="compositionally biased region" description="Low complexity" evidence="1">
    <location>
        <begin position="162"/>
        <end position="186"/>
    </location>
</feature>
<accession>A0ABM5APG8</accession>
<feature type="region of interest" description="Disordered" evidence="1">
    <location>
        <begin position="1"/>
        <end position="260"/>
    </location>
</feature>
<keyword evidence="2" id="KW-1185">Reference proteome</keyword>
<reference evidence="3" key="1">
    <citation type="submission" date="2025-08" db="UniProtKB">
        <authorList>
            <consortium name="RefSeq"/>
        </authorList>
    </citation>
    <scope>IDENTIFICATION</scope>
    <source>
        <tissue evidence="3">Cell line</tissue>
    </source>
</reference>
<feature type="compositionally biased region" description="Low complexity" evidence="1">
    <location>
        <begin position="32"/>
        <end position="59"/>
    </location>
</feature>
<protein>
    <recommendedName>
        <fullName evidence="4">Basic proline-rich protein-like</fullName>
    </recommendedName>
</protein>
<gene>
    <name evidence="3" type="primary">LOC140599286</name>
</gene>
<evidence type="ECO:0008006" key="4">
    <source>
        <dbReference type="Google" id="ProtNLM"/>
    </source>
</evidence>
<organism evidence="2 3">
    <name type="scientific">Vulpes vulpes</name>
    <name type="common">Red fox</name>
    <dbReference type="NCBI Taxonomy" id="9627"/>
    <lineage>
        <taxon>Eukaryota</taxon>
        <taxon>Metazoa</taxon>
        <taxon>Chordata</taxon>
        <taxon>Craniata</taxon>
        <taxon>Vertebrata</taxon>
        <taxon>Euteleostomi</taxon>
        <taxon>Mammalia</taxon>
        <taxon>Eutheria</taxon>
        <taxon>Laurasiatheria</taxon>
        <taxon>Carnivora</taxon>
        <taxon>Caniformia</taxon>
        <taxon>Canidae</taxon>
        <taxon>Vulpes</taxon>
    </lineage>
</organism>
<feature type="compositionally biased region" description="Low complexity" evidence="1">
    <location>
        <begin position="217"/>
        <end position="228"/>
    </location>
</feature>
<dbReference type="RefSeq" id="XP_072616691.1">
    <property type="nucleotide sequence ID" value="XM_072760590.1"/>
</dbReference>
<feature type="compositionally biased region" description="Pro residues" evidence="1">
    <location>
        <begin position="65"/>
        <end position="83"/>
    </location>
</feature>
<feature type="compositionally biased region" description="Pro residues" evidence="1">
    <location>
        <begin position="198"/>
        <end position="214"/>
    </location>
</feature>
<feature type="compositionally biased region" description="Basic residues" evidence="1">
    <location>
        <begin position="10"/>
        <end position="19"/>
    </location>
</feature>
<evidence type="ECO:0000256" key="1">
    <source>
        <dbReference type="SAM" id="MobiDB-lite"/>
    </source>
</evidence>
<evidence type="ECO:0000313" key="3">
    <source>
        <dbReference type="RefSeq" id="XP_072616691.1"/>
    </source>
</evidence>
<name>A0ABM5APG8_VULVU</name>
<proteinExistence type="predicted"/>
<evidence type="ECO:0000313" key="2">
    <source>
        <dbReference type="Proteomes" id="UP001652641"/>
    </source>
</evidence>
<sequence>MSENISSSARGHRPARHRAPGLGDPRRHRPRGPGCPRCQPPRARAPGPTRARPRPLLAPERGRRPPGPRGLPRPPPPARPPGPLRAAARGVQPRLTADEVPVDDHDDGWRRAAAARAWQEPGARGERAAAGAALGGRGERAEKADSAAPQPHIEGTSPYVIARGASGSAARGDVARTAARGAGPRRASGDLAAGTQWRPPPRPRLPGSRPPRPAEVPSLLRLRGGWRPLRPPRPPVPGTQASRRGGLGVHGRNLQSRHVW</sequence>
<dbReference type="Proteomes" id="UP001652641">
    <property type="component" value="Chromosome 6"/>
</dbReference>
<dbReference type="GeneID" id="140599286"/>